<dbReference type="EMBL" id="QVLV01000003">
    <property type="protein sequence ID" value="RGE63603.1"/>
    <property type="molecule type" value="Genomic_DNA"/>
</dbReference>
<evidence type="ECO:0000256" key="1">
    <source>
        <dbReference type="ARBA" id="ARBA00018672"/>
    </source>
</evidence>
<dbReference type="RefSeq" id="WP_117530759.1">
    <property type="nucleotide sequence ID" value="NZ_JBKUNB010000001.1"/>
</dbReference>
<evidence type="ECO:0000256" key="6">
    <source>
        <dbReference type="PROSITE-ProRule" id="PRU00169"/>
    </source>
</evidence>
<dbReference type="Gene3D" id="3.40.50.2300">
    <property type="match status" value="1"/>
</dbReference>
<dbReference type="Pfam" id="PF00072">
    <property type="entry name" value="Response_reg"/>
    <property type="match status" value="1"/>
</dbReference>
<proteinExistence type="predicted"/>
<comment type="caution">
    <text evidence="10">The sequence shown here is derived from an EMBL/GenBank/DDBJ whole genome shotgun (WGS) entry which is preliminary data.</text>
</comment>
<dbReference type="InterPro" id="IPR018060">
    <property type="entry name" value="HTH_AraC"/>
</dbReference>
<dbReference type="GO" id="GO:0003700">
    <property type="term" value="F:DNA-binding transcription factor activity"/>
    <property type="evidence" value="ECO:0007669"/>
    <property type="project" value="InterPro"/>
</dbReference>
<evidence type="ECO:0000256" key="4">
    <source>
        <dbReference type="ARBA" id="ARBA00023163"/>
    </source>
</evidence>
<evidence type="ECO:0000313" key="10">
    <source>
        <dbReference type="EMBL" id="RGE71840.1"/>
    </source>
</evidence>
<evidence type="ECO:0000313" key="12">
    <source>
        <dbReference type="Proteomes" id="UP000261166"/>
    </source>
</evidence>
<evidence type="ECO:0000259" key="7">
    <source>
        <dbReference type="PROSITE" id="PS01124"/>
    </source>
</evidence>
<dbReference type="Proteomes" id="UP000260812">
    <property type="component" value="Unassembled WGS sequence"/>
</dbReference>
<dbReference type="PRINTS" id="PR00032">
    <property type="entry name" value="HTHARAC"/>
</dbReference>
<gene>
    <name evidence="10" type="ORF">DWY69_10150</name>
    <name evidence="9" type="ORF">DXC51_06585</name>
</gene>
<dbReference type="GO" id="GO:0043565">
    <property type="term" value="F:sequence-specific DNA binding"/>
    <property type="evidence" value="ECO:0007669"/>
    <property type="project" value="InterPro"/>
</dbReference>
<dbReference type="GO" id="GO:0000160">
    <property type="term" value="P:phosphorelay signal transduction system"/>
    <property type="evidence" value="ECO:0007669"/>
    <property type="project" value="InterPro"/>
</dbReference>
<dbReference type="AlphaFoldDB" id="A0A3E3IXM6"/>
<keyword evidence="3" id="KW-0238">DNA-binding</keyword>
<reference evidence="10 12" key="1">
    <citation type="submission" date="2018-08" db="EMBL/GenBank/DDBJ databases">
        <title>A genome reference for cultivated species of the human gut microbiota.</title>
        <authorList>
            <person name="Zou Y."/>
            <person name="Xue W."/>
            <person name="Luo G."/>
        </authorList>
    </citation>
    <scope>NUCLEOTIDE SEQUENCE [LARGE SCALE GENOMIC DNA]</scope>
    <source>
        <strain evidence="10 12">AF26-4BH</strain>
        <strain evidence="9">TF05-5AC</strain>
    </source>
</reference>
<comment type="function">
    <text evidence="5">May play the central regulatory role in sporulation. It may be an element of the effector pathway responsible for the activation of sporulation genes in response to nutritional stress. Spo0A may act in concert with spo0H (a sigma factor) to control the expression of some genes that are critical to the sporulation process.</text>
</comment>
<dbReference type="InterPro" id="IPR020449">
    <property type="entry name" value="Tscrpt_reg_AraC-type_HTH"/>
</dbReference>
<evidence type="ECO:0000259" key="8">
    <source>
        <dbReference type="PROSITE" id="PS50110"/>
    </source>
</evidence>
<dbReference type="InterPro" id="IPR009057">
    <property type="entry name" value="Homeodomain-like_sf"/>
</dbReference>
<dbReference type="InterPro" id="IPR011006">
    <property type="entry name" value="CheY-like_superfamily"/>
</dbReference>
<dbReference type="Pfam" id="PF12833">
    <property type="entry name" value="HTH_18"/>
    <property type="match status" value="1"/>
</dbReference>
<dbReference type="Proteomes" id="UP000261166">
    <property type="component" value="Unassembled WGS sequence"/>
</dbReference>
<feature type="domain" description="HTH araC/xylS-type" evidence="7">
    <location>
        <begin position="436"/>
        <end position="534"/>
    </location>
</feature>
<organism evidence="10 12">
    <name type="scientific">Eisenbergiella massiliensis</name>
    <dbReference type="NCBI Taxonomy" id="1720294"/>
    <lineage>
        <taxon>Bacteria</taxon>
        <taxon>Bacillati</taxon>
        <taxon>Bacillota</taxon>
        <taxon>Clostridia</taxon>
        <taxon>Lachnospirales</taxon>
        <taxon>Lachnospiraceae</taxon>
        <taxon>Eisenbergiella</taxon>
    </lineage>
</organism>
<dbReference type="PROSITE" id="PS50110">
    <property type="entry name" value="RESPONSE_REGULATORY"/>
    <property type="match status" value="1"/>
</dbReference>
<dbReference type="SMART" id="SM00342">
    <property type="entry name" value="HTH_ARAC"/>
    <property type="match status" value="1"/>
</dbReference>
<dbReference type="PROSITE" id="PS00041">
    <property type="entry name" value="HTH_ARAC_FAMILY_1"/>
    <property type="match status" value="1"/>
</dbReference>
<protein>
    <recommendedName>
        <fullName evidence="1">Stage 0 sporulation protein A homolog</fullName>
    </recommendedName>
</protein>
<evidence type="ECO:0000256" key="2">
    <source>
        <dbReference type="ARBA" id="ARBA00023015"/>
    </source>
</evidence>
<dbReference type="Gene3D" id="1.10.10.60">
    <property type="entry name" value="Homeodomain-like"/>
    <property type="match status" value="2"/>
</dbReference>
<keyword evidence="11" id="KW-1185">Reference proteome</keyword>
<dbReference type="PANTHER" id="PTHR43280:SF28">
    <property type="entry name" value="HTH-TYPE TRANSCRIPTIONAL ACTIVATOR RHAS"/>
    <property type="match status" value="1"/>
</dbReference>
<evidence type="ECO:0000256" key="3">
    <source>
        <dbReference type="ARBA" id="ARBA00023125"/>
    </source>
</evidence>
<dbReference type="SUPFAM" id="SSF46689">
    <property type="entry name" value="Homeodomain-like"/>
    <property type="match status" value="2"/>
</dbReference>
<dbReference type="InterPro" id="IPR018062">
    <property type="entry name" value="HTH_AraC-typ_CS"/>
</dbReference>
<evidence type="ECO:0000313" key="9">
    <source>
        <dbReference type="EMBL" id="RGE63603.1"/>
    </source>
</evidence>
<keyword evidence="6" id="KW-0597">Phosphoprotein</keyword>
<keyword evidence="2" id="KW-0805">Transcription regulation</keyword>
<dbReference type="PROSITE" id="PS01124">
    <property type="entry name" value="HTH_ARAC_FAMILY_2"/>
    <property type="match status" value="1"/>
</dbReference>
<sequence length="539" mass="62513">MFQLLIVDDEIESLEWLVELFESCGEEIAIYTASTARKALELLQDIKFDIVLTDIQMPGMNGLELYKKIKENWSHIRIVFLTGYSNHEILYELAQDKRIRYLLKTEKPKKIVDTVIEVYSELLEEQDAALKQRQKDALLSKAKYWLEKGLIEQLINSIADSQSVKEQLRDMEISLRIDEPVILFLARINNSESIIRYEEQEYVLAAVLENMPRTVRTLAYILDFNYMIGIVQPKMSGIQADWDNIFGICAEGLESVKRLCGDKLGIWMAAAIYRENIPLQELGNAYHTLRRKLIPLVNPKKDGVLFVSASENEAGYINSKISTMKLLLLENYMEQGKIDEVSELLKEVTVPLLFYESMHDLEALEIYYSISMIFIKYINVNGWYEKIPFQISMYPLTSVENFHDWGEAIDYLMRLTGVLTGLLKEDEFLYGNRAIQRVEQYIRNHLQDDLSLQVLADVGNFNVSYLSRIFKQKYHCNLSNYIVKARISLAKELLTNTNDKIYSIAEKVGYGNISSFNRVFRKSEGMSPAEYRETYYIGE</sequence>
<dbReference type="InterPro" id="IPR001789">
    <property type="entry name" value="Sig_transdc_resp-reg_receiver"/>
</dbReference>
<dbReference type="EMBL" id="QVLU01000008">
    <property type="protein sequence ID" value="RGE71840.1"/>
    <property type="molecule type" value="Genomic_DNA"/>
</dbReference>
<evidence type="ECO:0000313" key="11">
    <source>
        <dbReference type="Proteomes" id="UP000260812"/>
    </source>
</evidence>
<dbReference type="CDD" id="cd17536">
    <property type="entry name" value="REC_YesN-like"/>
    <property type="match status" value="1"/>
</dbReference>
<accession>A0A3E3IXM6</accession>
<feature type="modified residue" description="4-aspartylphosphate" evidence="6">
    <location>
        <position position="54"/>
    </location>
</feature>
<name>A0A3E3IXM6_9FIRM</name>
<evidence type="ECO:0000256" key="5">
    <source>
        <dbReference type="ARBA" id="ARBA00024867"/>
    </source>
</evidence>
<dbReference type="SMART" id="SM00448">
    <property type="entry name" value="REC"/>
    <property type="match status" value="1"/>
</dbReference>
<dbReference type="PANTHER" id="PTHR43280">
    <property type="entry name" value="ARAC-FAMILY TRANSCRIPTIONAL REGULATOR"/>
    <property type="match status" value="1"/>
</dbReference>
<dbReference type="OrthoDB" id="1736396at2"/>
<keyword evidence="4" id="KW-0804">Transcription</keyword>
<dbReference type="SUPFAM" id="SSF52172">
    <property type="entry name" value="CheY-like"/>
    <property type="match status" value="1"/>
</dbReference>
<feature type="domain" description="Response regulatory" evidence="8">
    <location>
        <begin position="3"/>
        <end position="119"/>
    </location>
</feature>